<dbReference type="PANTHER" id="PTHR40619:SF3">
    <property type="entry name" value="FUNGAL STAND N-TERMINAL GOODBYE DOMAIN-CONTAINING PROTEIN"/>
    <property type="match status" value="1"/>
</dbReference>
<reference evidence="3" key="1">
    <citation type="submission" date="2023-06" db="EMBL/GenBank/DDBJ databases">
        <title>Genome-scale phylogeny and comparative genomics of the fungal order Sordariales.</title>
        <authorList>
            <consortium name="Lawrence Berkeley National Laboratory"/>
            <person name="Hensen N."/>
            <person name="Bonometti L."/>
            <person name="Westerberg I."/>
            <person name="Brannstrom I.O."/>
            <person name="Guillou S."/>
            <person name="Cros-Aarteil S."/>
            <person name="Calhoun S."/>
            <person name="Haridas S."/>
            <person name="Kuo A."/>
            <person name="Mondo S."/>
            <person name="Pangilinan J."/>
            <person name="Riley R."/>
            <person name="Labutti K."/>
            <person name="Andreopoulos B."/>
            <person name="Lipzen A."/>
            <person name="Chen C."/>
            <person name="Yanf M."/>
            <person name="Daum C."/>
            <person name="Ng V."/>
            <person name="Clum A."/>
            <person name="Steindorff A."/>
            <person name="Ohm R."/>
            <person name="Martin F."/>
            <person name="Silar P."/>
            <person name="Natvig D."/>
            <person name="Lalanne C."/>
            <person name="Gautier V."/>
            <person name="Ament-Velasquez S.L."/>
            <person name="Kruys A."/>
            <person name="Hutchinson M.I."/>
            <person name="Powell A.J."/>
            <person name="Barry K."/>
            <person name="Miller A.N."/>
            <person name="Grigoriev I.V."/>
            <person name="Debuchy R."/>
            <person name="Gladieux P."/>
            <person name="Thoren M.H."/>
            <person name="Johannesson H."/>
        </authorList>
    </citation>
    <scope>NUCLEOTIDE SEQUENCE</scope>
    <source>
        <strain evidence="3">CBS 606.72</strain>
    </source>
</reference>
<dbReference type="AlphaFoldDB" id="A0AA39XEW1"/>
<gene>
    <name evidence="3" type="ORF">B0T14DRAFT_560359</name>
</gene>
<name>A0AA39XEW1_9PEZI</name>
<sequence length="589" mass="67068">MSHPSEKAKAIVNSFLRDRGEELEELHDAFGMKMPRPKISSWTRSEKGVQGGWDADDDFMVELQNFNRCLDEVSRQVPLDFDPKNCQWSDVLEKLKEGNEALAKRMERDETWWSKGGMWLVDLSSLSPGLQAIPDDLCFLHGGLALVLHLAKTRDATKRNIVNTFEDITSALARAGNAAEHSKDDPQLKSALDTLRTTLFKTLPTLIKILVPEKTRMRISAPFQSARAERLLDFLKTDARRVEARARTLNDRHASEAAMITKEHVEDIHTGVQDIHEQMHEIDTTQQALKNMVLRQLEGQDTMYKMLCDVFELMEHDHNQKGPPTSAPAFSTRARSPSPSSPESALVTENKLASLQMILNVDDKHASKDMNYVRRQSHEFDAKCKSTASIILLNRNFQRWTRNHCADFIYFDGRPERTYDKTSPISYFCAQLAYRSKGGPHTTTTLCFFCGQHVAFNDPLAGPRGLMRSLISQALRARPTFDLDKLNLRTFEGTHESILFEDLCSLFRLIIGQFPPGYTVYCIIDDINRLERDIWSAEYWSIIGMLDEMVGDRGPSPCFKVLITSPARSKWLTEIRPDRRVPVQEGGLH</sequence>
<evidence type="ECO:0000256" key="2">
    <source>
        <dbReference type="SAM" id="MobiDB-lite"/>
    </source>
</evidence>
<evidence type="ECO:0000313" key="4">
    <source>
        <dbReference type="Proteomes" id="UP001175000"/>
    </source>
</evidence>
<organism evidence="3 4">
    <name type="scientific">Immersiella caudata</name>
    <dbReference type="NCBI Taxonomy" id="314043"/>
    <lineage>
        <taxon>Eukaryota</taxon>
        <taxon>Fungi</taxon>
        <taxon>Dikarya</taxon>
        <taxon>Ascomycota</taxon>
        <taxon>Pezizomycotina</taxon>
        <taxon>Sordariomycetes</taxon>
        <taxon>Sordariomycetidae</taxon>
        <taxon>Sordariales</taxon>
        <taxon>Lasiosphaeriaceae</taxon>
        <taxon>Immersiella</taxon>
    </lineage>
</organism>
<dbReference type="Proteomes" id="UP001175000">
    <property type="component" value="Unassembled WGS sequence"/>
</dbReference>
<feature type="coiled-coil region" evidence="1">
    <location>
        <begin position="225"/>
        <end position="252"/>
    </location>
</feature>
<evidence type="ECO:0000256" key="1">
    <source>
        <dbReference type="SAM" id="Coils"/>
    </source>
</evidence>
<proteinExistence type="predicted"/>
<accession>A0AA39XEW1</accession>
<keyword evidence="4" id="KW-1185">Reference proteome</keyword>
<dbReference type="PANTHER" id="PTHR40619">
    <property type="entry name" value="FUNGAL STAND N-TERMINAL GOODBYE DOMAIN-CONTAINING PROTEIN"/>
    <property type="match status" value="1"/>
</dbReference>
<feature type="region of interest" description="Disordered" evidence="2">
    <location>
        <begin position="318"/>
        <end position="344"/>
    </location>
</feature>
<evidence type="ECO:0000313" key="3">
    <source>
        <dbReference type="EMBL" id="KAK0632688.1"/>
    </source>
</evidence>
<feature type="compositionally biased region" description="Low complexity" evidence="2">
    <location>
        <begin position="327"/>
        <end position="344"/>
    </location>
</feature>
<dbReference type="EMBL" id="JAULSU010000001">
    <property type="protein sequence ID" value="KAK0632688.1"/>
    <property type="molecule type" value="Genomic_DNA"/>
</dbReference>
<comment type="caution">
    <text evidence="3">The sequence shown here is derived from an EMBL/GenBank/DDBJ whole genome shotgun (WGS) entry which is preliminary data.</text>
</comment>
<protein>
    <submittedName>
        <fullName evidence="3">Uncharacterized protein</fullName>
    </submittedName>
</protein>
<keyword evidence="1" id="KW-0175">Coiled coil</keyword>